<dbReference type="SUPFAM" id="SSF53927">
    <property type="entry name" value="Cytidine deaminase-like"/>
    <property type="match status" value="1"/>
</dbReference>
<reference evidence="5" key="1">
    <citation type="submission" date="2014-06" db="EMBL/GenBank/DDBJ databases">
        <authorList>
            <person name="Ju J."/>
            <person name="Zhang J."/>
        </authorList>
    </citation>
    <scope>NUCLEOTIDE SEQUENCE</scope>
    <source>
        <strain evidence="5">SscI8</strain>
    </source>
</reference>
<dbReference type="EMBL" id="LK056662">
    <property type="protein sequence ID" value="CDU23396.1"/>
    <property type="molecule type" value="Genomic_DNA"/>
</dbReference>
<dbReference type="GO" id="GO:0008033">
    <property type="term" value="P:tRNA processing"/>
    <property type="evidence" value="ECO:0007669"/>
    <property type="project" value="UniProtKB-KW"/>
</dbReference>
<dbReference type="InterPro" id="IPR001214">
    <property type="entry name" value="SET_dom"/>
</dbReference>
<dbReference type="SUPFAM" id="SSF82199">
    <property type="entry name" value="SET domain"/>
    <property type="match status" value="1"/>
</dbReference>
<dbReference type="OrthoDB" id="3180714at2759"/>
<dbReference type="AlphaFoldDB" id="A0A127ZBG0"/>
<dbReference type="InterPro" id="IPR016193">
    <property type="entry name" value="Cytidine_deaminase-like"/>
</dbReference>
<feature type="compositionally biased region" description="Low complexity" evidence="3">
    <location>
        <begin position="565"/>
        <end position="575"/>
    </location>
</feature>
<dbReference type="PANTHER" id="PTHR11079:SF156">
    <property type="entry name" value="INACTIVE TRNA-SPECIFIC ADENOSINE DEAMINASE-LIKE PROTEIN 3-RELATED"/>
    <property type="match status" value="1"/>
</dbReference>
<name>A0A127ZBG0_9BASI</name>
<feature type="compositionally biased region" description="Low complexity" evidence="3">
    <location>
        <begin position="597"/>
        <end position="611"/>
    </location>
</feature>
<dbReference type="GO" id="GO:0052717">
    <property type="term" value="F:tRNA-specific adenosine-34 deaminase activity"/>
    <property type="evidence" value="ECO:0007669"/>
    <property type="project" value="TreeGrafter"/>
</dbReference>
<evidence type="ECO:0000256" key="1">
    <source>
        <dbReference type="ARBA" id="ARBA00022694"/>
    </source>
</evidence>
<feature type="region of interest" description="Disordered" evidence="3">
    <location>
        <begin position="164"/>
        <end position="231"/>
    </location>
</feature>
<gene>
    <name evidence="5" type="ORF">SPSC_02025</name>
</gene>
<dbReference type="InterPro" id="IPR046341">
    <property type="entry name" value="SET_dom_sf"/>
</dbReference>
<feature type="region of interest" description="Disordered" evidence="3">
    <location>
        <begin position="565"/>
        <end position="611"/>
    </location>
</feature>
<feature type="compositionally biased region" description="Basic and acidic residues" evidence="3">
    <location>
        <begin position="164"/>
        <end position="178"/>
    </location>
</feature>
<feature type="compositionally biased region" description="Basic and acidic residues" evidence="3">
    <location>
        <begin position="207"/>
        <end position="221"/>
    </location>
</feature>
<evidence type="ECO:0000256" key="2">
    <source>
        <dbReference type="ARBA" id="ARBA00038160"/>
    </source>
</evidence>
<feature type="region of interest" description="Disordered" evidence="3">
    <location>
        <begin position="465"/>
        <end position="486"/>
    </location>
</feature>
<feature type="domain" description="SET" evidence="4">
    <location>
        <begin position="31"/>
        <end position="151"/>
    </location>
</feature>
<organism evidence="5">
    <name type="scientific">Sporisorium scitamineum</name>
    <dbReference type="NCBI Taxonomy" id="49012"/>
    <lineage>
        <taxon>Eukaryota</taxon>
        <taxon>Fungi</taxon>
        <taxon>Dikarya</taxon>
        <taxon>Basidiomycota</taxon>
        <taxon>Ustilaginomycotina</taxon>
        <taxon>Ustilaginomycetes</taxon>
        <taxon>Ustilaginales</taxon>
        <taxon>Ustilaginaceae</taxon>
        <taxon>Sporisorium</taxon>
    </lineage>
</organism>
<dbReference type="Gene3D" id="2.170.270.10">
    <property type="entry name" value="SET domain"/>
    <property type="match status" value="1"/>
</dbReference>
<comment type="similarity">
    <text evidence="2">Belongs to the cytidine and deoxycytidylate deaminase family. ADAT3 subfamily.</text>
</comment>
<evidence type="ECO:0000256" key="3">
    <source>
        <dbReference type="SAM" id="MobiDB-lite"/>
    </source>
</evidence>
<dbReference type="GO" id="GO:0005634">
    <property type="term" value="C:nucleus"/>
    <property type="evidence" value="ECO:0007669"/>
    <property type="project" value="TreeGrafter"/>
</dbReference>
<dbReference type="Pfam" id="PF00856">
    <property type="entry name" value="SET"/>
    <property type="match status" value="1"/>
</dbReference>
<dbReference type="SMART" id="SM00317">
    <property type="entry name" value="SET"/>
    <property type="match status" value="1"/>
</dbReference>
<sequence>MVETHIPALAGDQDPLIQSLLQYPPSTPHLNRFGLVIQDPPSNPGRGRGVYATTPIAADTLIEVSPVLLFPPEEYSRYGSKTQLGGYTFVWKRTSSNGAAIMALALGLGSLFNHDGASPNVKWTLDYATHSIGYTTVREVREGEELTISYGSGRMWWEPELTEEQKRVQEEEERRTGDPVEEALQMGRIGLSDDEDEPEDDSPQLKQRGEKGVRNDIEHHPKPGPSRSFPPIYRLTSAIDPVTLPLATRDAWIIDIPSTSASLAVKFLLKQASVLQNRDDGLHSTRHLRSFRTTPARTQFLLCLHSAFPDREQLVTWLTETAGGIFGDHPQPYVGKVPGIAAPTKERLAEWQAVWPCIVRTNPKELQPGSGAGPVLLVDRKRDEQVWTEDRARLRWALNRFKRVVALARYAASQQGGKSKAIPLAVHVTHSFDSARRFVPCNDTVMSWTDRESCDWSQLTGTRAPLVGRIQPPPTSSAAAKEDHIDGQKSRILSTLDMTEGQWSAFNNGEDEKPTQAVYVSKGSTVGTIEVDAIDQRVLRRNPLKHAAIEAVARVSVLRTLDRSTAPASAASPPTHASPPNPSAPEAAKSRSGAGKPLPASATPATPTASNSSDYLLTSLSLFTLYEPCVYCTMALLHSRVREIFFLLPSPGRGACCGSQLPPSARCEGGQDGGVYALQEQKGLNHSFSVWRWMAGMLELQEVGEKVDDLAVEFDIGRLDP</sequence>
<proteinExistence type="inferred from homology"/>
<dbReference type="GO" id="GO:0005737">
    <property type="term" value="C:cytoplasm"/>
    <property type="evidence" value="ECO:0007669"/>
    <property type="project" value="TreeGrafter"/>
</dbReference>
<dbReference type="CDD" id="cd10540">
    <property type="entry name" value="SET_SpSet7-like"/>
    <property type="match status" value="1"/>
</dbReference>
<accession>A0A127ZBG0</accession>
<dbReference type="PROSITE" id="PS50280">
    <property type="entry name" value="SET"/>
    <property type="match status" value="1"/>
</dbReference>
<evidence type="ECO:0000313" key="5">
    <source>
        <dbReference type="EMBL" id="CDU23396.1"/>
    </source>
</evidence>
<keyword evidence="1" id="KW-0819">tRNA processing</keyword>
<dbReference type="PANTHER" id="PTHR11079">
    <property type="entry name" value="CYTOSINE DEAMINASE FAMILY MEMBER"/>
    <property type="match status" value="1"/>
</dbReference>
<feature type="compositionally biased region" description="Acidic residues" evidence="3">
    <location>
        <begin position="192"/>
        <end position="202"/>
    </location>
</feature>
<protein>
    <recommendedName>
        <fullName evidence="4">SET domain-containing protein</fullName>
    </recommendedName>
</protein>
<dbReference type="Gene3D" id="3.40.140.10">
    <property type="entry name" value="Cytidine Deaminase, domain 2"/>
    <property type="match status" value="1"/>
</dbReference>
<evidence type="ECO:0000259" key="4">
    <source>
        <dbReference type="PROSITE" id="PS50280"/>
    </source>
</evidence>